<accession>A0A7G8P6W3</accession>
<dbReference type="GO" id="GO:0005829">
    <property type="term" value="C:cytosol"/>
    <property type="evidence" value="ECO:0007669"/>
    <property type="project" value="TreeGrafter"/>
</dbReference>
<dbReference type="PANTHER" id="PTHR24567">
    <property type="entry name" value="CRP FAMILY TRANSCRIPTIONAL REGULATORY PROTEIN"/>
    <property type="match status" value="1"/>
</dbReference>
<dbReference type="EMBL" id="CP059894">
    <property type="protein sequence ID" value="QNJ90079.1"/>
    <property type="molecule type" value="Genomic_DNA"/>
</dbReference>
<dbReference type="PANTHER" id="PTHR24567:SF74">
    <property type="entry name" value="HTH-TYPE TRANSCRIPTIONAL REGULATOR ARCR"/>
    <property type="match status" value="1"/>
</dbReference>
<dbReference type="AlphaFoldDB" id="A0A7G8P6W3"/>
<dbReference type="Gene3D" id="2.60.120.10">
    <property type="entry name" value="Jelly Rolls"/>
    <property type="match status" value="1"/>
</dbReference>
<dbReference type="GO" id="GO:0003677">
    <property type="term" value="F:DNA binding"/>
    <property type="evidence" value="ECO:0007669"/>
    <property type="project" value="UniProtKB-KW"/>
</dbReference>
<evidence type="ECO:0000256" key="2">
    <source>
        <dbReference type="ARBA" id="ARBA00023125"/>
    </source>
</evidence>
<dbReference type="SUPFAM" id="SSF51206">
    <property type="entry name" value="cAMP-binding domain-like"/>
    <property type="match status" value="1"/>
</dbReference>
<dbReference type="InterPro" id="IPR000595">
    <property type="entry name" value="cNMP-bd_dom"/>
</dbReference>
<dbReference type="Proteomes" id="UP000515498">
    <property type="component" value="Chromosome"/>
</dbReference>
<dbReference type="Gene3D" id="1.10.10.10">
    <property type="entry name" value="Winged helix-like DNA-binding domain superfamily/Winged helix DNA-binding domain"/>
    <property type="match status" value="1"/>
</dbReference>
<evidence type="ECO:0000259" key="4">
    <source>
        <dbReference type="PROSITE" id="PS50042"/>
    </source>
</evidence>
<dbReference type="SMART" id="SM00419">
    <property type="entry name" value="HTH_CRP"/>
    <property type="match status" value="1"/>
</dbReference>
<evidence type="ECO:0000256" key="1">
    <source>
        <dbReference type="ARBA" id="ARBA00023015"/>
    </source>
</evidence>
<dbReference type="PROSITE" id="PS50042">
    <property type="entry name" value="CNMP_BINDING_3"/>
    <property type="match status" value="1"/>
</dbReference>
<dbReference type="SUPFAM" id="SSF46785">
    <property type="entry name" value="Winged helix' DNA-binding domain"/>
    <property type="match status" value="1"/>
</dbReference>
<protein>
    <submittedName>
        <fullName evidence="6">Crp/Fnr family transcriptional regulator</fullName>
    </submittedName>
</protein>
<keyword evidence="1" id="KW-0805">Transcription regulation</keyword>
<evidence type="ECO:0000313" key="6">
    <source>
        <dbReference type="EMBL" id="QNJ90079.1"/>
    </source>
</evidence>
<dbReference type="Pfam" id="PF00027">
    <property type="entry name" value="cNMP_binding"/>
    <property type="match status" value="1"/>
</dbReference>
<dbReference type="InterPro" id="IPR012318">
    <property type="entry name" value="HTH_CRP"/>
</dbReference>
<dbReference type="InterPro" id="IPR018490">
    <property type="entry name" value="cNMP-bd_dom_sf"/>
</dbReference>
<dbReference type="KEGG" id="mflu:HZU40_17415"/>
<dbReference type="InterPro" id="IPR050397">
    <property type="entry name" value="Env_Response_Regulators"/>
</dbReference>
<name>A0A7G8P6W3_9MYCO</name>
<organism evidence="6 7">
    <name type="scientific">Mycolicibacterium fluoranthenivorans</name>
    <dbReference type="NCBI Taxonomy" id="258505"/>
    <lineage>
        <taxon>Bacteria</taxon>
        <taxon>Bacillati</taxon>
        <taxon>Actinomycetota</taxon>
        <taxon>Actinomycetes</taxon>
        <taxon>Mycobacteriales</taxon>
        <taxon>Mycobacteriaceae</taxon>
        <taxon>Mycolicibacterium</taxon>
    </lineage>
</organism>
<dbReference type="SMART" id="SM00100">
    <property type="entry name" value="cNMP"/>
    <property type="match status" value="1"/>
</dbReference>
<evidence type="ECO:0000259" key="5">
    <source>
        <dbReference type="PROSITE" id="PS51063"/>
    </source>
</evidence>
<gene>
    <name evidence="6" type="ORF">HZU40_17415</name>
</gene>
<keyword evidence="3" id="KW-0804">Transcription</keyword>
<dbReference type="GO" id="GO:0003700">
    <property type="term" value="F:DNA-binding transcription factor activity"/>
    <property type="evidence" value="ECO:0007669"/>
    <property type="project" value="TreeGrafter"/>
</dbReference>
<dbReference type="RefSeq" id="WP_187095226.1">
    <property type="nucleotide sequence ID" value="NZ_CP059894.1"/>
</dbReference>
<reference evidence="6 7" key="1">
    <citation type="submission" date="2020-07" db="EMBL/GenBank/DDBJ databases">
        <title>Draft genome sequence of four isobutane-metabolizing strains capable of cometabolically degrading diverse ether contaminants.</title>
        <authorList>
            <person name="Chen W."/>
            <person name="Faulkner N."/>
            <person name="Smith C."/>
            <person name="Hyman M."/>
        </authorList>
    </citation>
    <scope>NUCLEOTIDE SEQUENCE [LARGE SCALE GENOMIC DNA]</scope>
    <source>
        <strain evidence="6 7">2A</strain>
    </source>
</reference>
<feature type="domain" description="HTH crp-type" evidence="5">
    <location>
        <begin position="146"/>
        <end position="219"/>
    </location>
</feature>
<dbReference type="PROSITE" id="PS51063">
    <property type="entry name" value="HTH_CRP_2"/>
    <property type="match status" value="1"/>
</dbReference>
<keyword evidence="2" id="KW-0238">DNA-binding</keyword>
<proteinExistence type="predicted"/>
<dbReference type="Pfam" id="PF13545">
    <property type="entry name" value="HTH_Crp_2"/>
    <property type="match status" value="1"/>
</dbReference>
<evidence type="ECO:0000256" key="3">
    <source>
        <dbReference type="ARBA" id="ARBA00023163"/>
    </source>
</evidence>
<evidence type="ECO:0000313" key="7">
    <source>
        <dbReference type="Proteomes" id="UP000515498"/>
    </source>
</evidence>
<dbReference type="CDD" id="cd00038">
    <property type="entry name" value="CAP_ED"/>
    <property type="match status" value="1"/>
</dbReference>
<dbReference type="InterPro" id="IPR036388">
    <property type="entry name" value="WH-like_DNA-bd_sf"/>
</dbReference>
<feature type="domain" description="Cyclic nucleotide-binding" evidence="4">
    <location>
        <begin position="12"/>
        <end position="132"/>
    </location>
</feature>
<dbReference type="InterPro" id="IPR036390">
    <property type="entry name" value="WH_DNA-bd_sf"/>
</dbReference>
<dbReference type="InterPro" id="IPR014710">
    <property type="entry name" value="RmlC-like_jellyroll"/>
</dbReference>
<sequence length="241" mass="27308">MLYVDALMRSSVFTGIPISEMRLVTADLVMVRFVRHEAVYTEGEPGDRIYILLDGIVKASRRSADGRETLTAIMGHSDVFGESALLQPGPRSSTVTCVTDVVVAEMHRDDLRRLLCEYPIVRLELLGMLARRLQEANESLCDLISADVSTRTAKRLLEFCMKFSCEEGDRWRIAHELSLQELAQLVGTSRSRLLKTLSDYREYGWVAKHDGAIVILEPFQLRRRARSFVATRRVRGSCREG</sequence>